<reference evidence="14" key="1">
    <citation type="journal article" date="2019" name="Int. J. Syst. Evol. Microbiol.">
        <title>The Global Catalogue of Microorganisms (GCM) 10K type strain sequencing project: providing services to taxonomists for standard genome sequencing and annotation.</title>
        <authorList>
            <consortium name="The Broad Institute Genomics Platform"/>
            <consortium name="The Broad Institute Genome Sequencing Center for Infectious Disease"/>
            <person name="Wu L."/>
            <person name="Ma J."/>
        </authorList>
    </citation>
    <scope>NUCLEOTIDE SEQUENCE [LARGE SCALE GENOMIC DNA]</scope>
    <source>
        <strain evidence="14">KCTC 52237</strain>
    </source>
</reference>
<evidence type="ECO:0000313" key="14">
    <source>
        <dbReference type="Proteomes" id="UP001595555"/>
    </source>
</evidence>
<dbReference type="InterPro" id="IPR051045">
    <property type="entry name" value="TonB-dependent_transducer"/>
</dbReference>
<keyword evidence="8 11" id="KW-1133">Transmembrane helix</keyword>
<keyword evidence="14" id="KW-1185">Reference proteome</keyword>
<sequence>MSAHAYSEPYSYDRRHVRQQLRHVKPVAVPRKSADVVQLIPRVIPSDYSHQKQIQLVYTKYRGAWSLLSLVLIVGLHFAAFAYFYFKPEVPITKAEVPPMSIEIYRPPVELPPPPVIPPEEVPPPPPPKVEKPKPKPVEKPKPVPVQKVVETPPPPPAAVAPPLPPPVTPATANPGYLRNPPPEYPELAVERGWEGTVILNVHVLGNGKPSSVEVKASSGRSVLDKAAMDTVRRWSFVPAKQGETAIDSWVEVPIDFKLSNS</sequence>
<evidence type="ECO:0000256" key="9">
    <source>
        <dbReference type="ARBA" id="ARBA00023136"/>
    </source>
</evidence>
<evidence type="ECO:0000256" key="7">
    <source>
        <dbReference type="ARBA" id="ARBA00022927"/>
    </source>
</evidence>
<dbReference type="PANTHER" id="PTHR33446:SF2">
    <property type="entry name" value="PROTEIN TONB"/>
    <property type="match status" value="1"/>
</dbReference>
<dbReference type="InterPro" id="IPR006260">
    <property type="entry name" value="TonB/TolA_C"/>
</dbReference>
<dbReference type="PANTHER" id="PTHR33446">
    <property type="entry name" value="PROTEIN TONB-RELATED"/>
    <property type="match status" value="1"/>
</dbReference>
<dbReference type="Gene3D" id="3.30.1150.10">
    <property type="match status" value="1"/>
</dbReference>
<comment type="similarity">
    <text evidence="2">Belongs to the TonB family.</text>
</comment>
<feature type="domain" description="TonB C-terminal" evidence="12">
    <location>
        <begin position="170"/>
        <end position="262"/>
    </location>
</feature>
<keyword evidence="5" id="KW-0997">Cell inner membrane</keyword>
<dbReference type="InterPro" id="IPR037682">
    <property type="entry name" value="TonB_C"/>
</dbReference>
<dbReference type="RefSeq" id="WP_378117453.1">
    <property type="nucleotide sequence ID" value="NZ_JBHRTF010000003.1"/>
</dbReference>
<dbReference type="EMBL" id="JBHRTF010000003">
    <property type="protein sequence ID" value="MFC3115292.1"/>
    <property type="molecule type" value="Genomic_DNA"/>
</dbReference>
<evidence type="ECO:0000256" key="4">
    <source>
        <dbReference type="ARBA" id="ARBA00022475"/>
    </source>
</evidence>
<accession>A0ABV7FFT4</accession>
<protein>
    <submittedName>
        <fullName evidence="13">Energy transducer TonB</fullName>
    </submittedName>
</protein>
<evidence type="ECO:0000256" key="1">
    <source>
        <dbReference type="ARBA" id="ARBA00004383"/>
    </source>
</evidence>
<evidence type="ECO:0000256" key="3">
    <source>
        <dbReference type="ARBA" id="ARBA00022448"/>
    </source>
</evidence>
<dbReference type="SUPFAM" id="SSF74653">
    <property type="entry name" value="TolA/TonB C-terminal domain"/>
    <property type="match status" value="1"/>
</dbReference>
<feature type="compositionally biased region" description="Pro residues" evidence="10">
    <location>
        <begin position="152"/>
        <end position="164"/>
    </location>
</feature>
<keyword evidence="9 11" id="KW-0472">Membrane</keyword>
<keyword evidence="6 11" id="KW-0812">Transmembrane</keyword>
<evidence type="ECO:0000259" key="12">
    <source>
        <dbReference type="PROSITE" id="PS52015"/>
    </source>
</evidence>
<feature type="transmembrane region" description="Helical" evidence="11">
    <location>
        <begin position="64"/>
        <end position="86"/>
    </location>
</feature>
<proteinExistence type="inferred from homology"/>
<keyword evidence="3" id="KW-0813">Transport</keyword>
<keyword evidence="4" id="KW-1003">Cell membrane</keyword>
<organism evidence="13 14">
    <name type="scientific">Cellvibrio fontiphilus</name>
    <dbReference type="NCBI Taxonomy" id="1815559"/>
    <lineage>
        <taxon>Bacteria</taxon>
        <taxon>Pseudomonadati</taxon>
        <taxon>Pseudomonadota</taxon>
        <taxon>Gammaproteobacteria</taxon>
        <taxon>Cellvibrionales</taxon>
        <taxon>Cellvibrionaceae</taxon>
        <taxon>Cellvibrio</taxon>
    </lineage>
</organism>
<evidence type="ECO:0000256" key="8">
    <source>
        <dbReference type="ARBA" id="ARBA00022989"/>
    </source>
</evidence>
<evidence type="ECO:0000256" key="10">
    <source>
        <dbReference type="SAM" id="MobiDB-lite"/>
    </source>
</evidence>
<dbReference type="Pfam" id="PF03544">
    <property type="entry name" value="TonB_C"/>
    <property type="match status" value="1"/>
</dbReference>
<feature type="compositionally biased region" description="Basic and acidic residues" evidence="10">
    <location>
        <begin position="129"/>
        <end position="142"/>
    </location>
</feature>
<dbReference type="NCBIfam" id="TIGR01352">
    <property type="entry name" value="tonB_Cterm"/>
    <property type="match status" value="1"/>
</dbReference>
<dbReference type="PROSITE" id="PS52015">
    <property type="entry name" value="TONB_CTD"/>
    <property type="match status" value="1"/>
</dbReference>
<feature type="region of interest" description="Disordered" evidence="10">
    <location>
        <begin position="116"/>
        <end position="164"/>
    </location>
</feature>
<feature type="compositionally biased region" description="Pro residues" evidence="10">
    <location>
        <begin position="116"/>
        <end position="128"/>
    </location>
</feature>
<comment type="subcellular location">
    <subcellularLocation>
        <location evidence="1">Cell inner membrane</location>
        <topology evidence="1">Single-pass membrane protein</topology>
        <orientation evidence="1">Periplasmic side</orientation>
    </subcellularLocation>
</comment>
<evidence type="ECO:0000256" key="5">
    <source>
        <dbReference type="ARBA" id="ARBA00022519"/>
    </source>
</evidence>
<dbReference type="Proteomes" id="UP001595555">
    <property type="component" value="Unassembled WGS sequence"/>
</dbReference>
<evidence type="ECO:0000256" key="6">
    <source>
        <dbReference type="ARBA" id="ARBA00022692"/>
    </source>
</evidence>
<evidence type="ECO:0000256" key="2">
    <source>
        <dbReference type="ARBA" id="ARBA00006555"/>
    </source>
</evidence>
<evidence type="ECO:0000256" key="11">
    <source>
        <dbReference type="SAM" id="Phobius"/>
    </source>
</evidence>
<gene>
    <name evidence="13" type="ORF">ACFODX_06965</name>
</gene>
<evidence type="ECO:0000313" key="13">
    <source>
        <dbReference type="EMBL" id="MFC3115292.1"/>
    </source>
</evidence>
<name>A0ABV7FFT4_9GAMM</name>
<comment type="caution">
    <text evidence="13">The sequence shown here is derived from an EMBL/GenBank/DDBJ whole genome shotgun (WGS) entry which is preliminary data.</text>
</comment>
<keyword evidence="7" id="KW-0653">Protein transport</keyword>